<reference evidence="1" key="1">
    <citation type="journal article" date="2014" name="Int. J. Syst. Evol. Microbiol.">
        <title>Complete genome sequence of Corynebacterium casei LMG S-19264T (=DSM 44701T), isolated from a smear-ripened cheese.</title>
        <authorList>
            <consortium name="US DOE Joint Genome Institute (JGI-PGF)"/>
            <person name="Walter F."/>
            <person name="Albersmeier A."/>
            <person name="Kalinowski J."/>
            <person name="Ruckert C."/>
        </authorList>
    </citation>
    <scope>NUCLEOTIDE SEQUENCE</scope>
    <source>
        <strain evidence="1">JCM 30804</strain>
    </source>
</reference>
<comment type="caution">
    <text evidence="1">The sequence shown here is derived from an EMBL/GenBank/DDBJ whole genome shotgun (WGS) entry which is preliminary data.</text>
</comment>
<accession>A0A917JRZ1</accession>
<evidence type="ECO:0000313" key="1">
    <source>
        <dbReference type="EMBL" id="GGI78819.1"/>
    </source>
</evidence>
<dbReference type="RefSeq" id="WP_188919514.1">
    <property type="nucleotide sequence ID" value="NZ_BMPZ01000003.1"/>
</dbReference>
<dbReference type="Proteomes" id="UP000613743">
    <property type="component" value="Unassembled WGS sequence"/>
</dbReference>
<evidence type="ECO:0000313" key="2">
    <source>
        <dbReference type="Proteomes" id="UP000613743"/>
    </source>
</evidence>
<organism evidence="1 2">
    <name type="scientific">Shewanella gelidii</name>
    <dbReference type="NCBI Taxonomy" id="1642821"/>
    <lineage>
        <taxon>Bacteria</taxon>
        <taxon>Pseudomonadati</taxon>
        <taxon>Pseudomonadota</taxon>
        <taxon>Gammaproteobacteria</taxon>
        <taxon>Alteromonadales</taxon>
        <taxon>Shewanellaceae</taxon>
        <taxon>Shewanella</taxon>
    </lineage>
</organism>
<name>A0A917JRZ1_9GAMM</name>
<dbReference type="AlphaFoldDB" id="A0A917JRZ1"/>
<reference evidence="1" key="2">
    <citation type="submission" date="2020-09" db="EMBL/GenBank/DDBJ databases">
        <authorList>
            <person name="Sun Q."/>
            <person name="Ohkuma M."/>
        </authorList>
    </citation>
    <scope>NUCLEOTIDE SEQUENCE</scope>
    <source>
        <strain evidence="1">JCM 30804</strain>
    </source>
</reference>
<gene>
    <name evidence="1" type="ORF">GCM10009332_15300</name>
</gene>
<dbReference type="Pfam" id="PF12294">
    <property type="entry name" value="DUF3626"/>
    <property type="match status" value="1"/>
</dbReference>
<protein>
    <submittedName>
        <fullName evidence="1">DUF3626 domain-containing protein</fullName>
    </submittedName>
</protein>
<sequence>MKAVKHIASLSRDKQERARAMIRNILAMSHLAPKHFNELIRRIRKQGRVALHFHPDRLDKRGLTVIQGLLSDGEYRSQFETQISNGLLSPVLGGPRDHWENGLFADAYHGVEGRPKYGALDLNLHPNGPAPRFGSCYLLTSPEVQQRATFTYLDSYRNPPEKGTLEFFDDVLAALMSESFERHYALGICDCPPSTLVAHLLTQLSQSPQARFAQTASKNLDHYIEAQVHGRVSLQHDVDYLVADPCFQQTDVHAAMQALCDEYEVVLLWQPELSLAVSDVPDNFRGPLMPTIAKQVAPQGTLDARQIGEAVKQVNVNFHLWQAYGTRAEVIQQLKLLWHVLVRYGH</sequence>
<proteinExistence type="predicted"/>
<dbReference type="InterPro" id="IPR022074">
    <property type="entry name" value="DUF3626"/>
</dbReference>
<dbReference type="EMBL" id="BMPZ01000003">
    <property type="protein sequence ID" value="GGI78819.1"/>
    <property type="molecule type" value="Genomic_DNA"/>
</dbReference>
<keyword evidence="2" id="KW-1185">Reference proteome</keyword>